<sequence length="274" mass="29393">MSLFCEVVAVGQLLTVNTATAATTVASFISLEIYSPPRPPPRYHYFVSSLSSFVLLRSAQQDRKATLFYSPPPLYPLLPLCSLLLFVGSIAPATAVGSSSIGSLLHVAIATLRPAASHIYRSQRHSSSLTASSSSPPAQAAPSSLSNDSLSSSYGILSSAPACLKLVSRSTQSRYLLLFLPVELFPQLTTTSTSATLTVNKKPKSEASCASTGHGAIKVRKEKLGNRITTLQQLVSPFGKYDTASVLHKALSYIRFLHDQVQVLRSSLIFFLKS</sequence>
<comment type="subcellular location">
    <subcellularLocation>
        <location evidence="1">Nucleus</location>
    </subcellularLocation>
</comment>
<keyword evidence="3" id="KW-0805">Transcription regulation</keyword>
<evidence type="ECO:0000256" key="4">
    <source>
        <dbReference type="ARBA" id="ARBA00023163"/>
    </source>
</evidence>
<dbReference type="PANTHER" id="PTHR16223">
    <property type="entry name" value="TRANSCRIPTION FACTOR BHLH83-RELATED"/>
    <property type="match status" value="1"/>
</dbReference>
<dbReference type="InterPro" id="IPR011598">
    <property type="entry name" value="bHLH_dom"/>
</dbReference>
<dbReference type="CDD" id="cd11393">
    <property type="entry name" value="bHLH_AtbHLH_like"/>
    <property type="match status" value="1"/>
</dbReference>
<evidence type="ECO:0000313" key="8">
    <source>
        <dbReference type="Proteomes" id="UP000287651"/>
    </source>
</evidence>
<organism evidence="7 8">
    <name type="scientific">Ensete ventricosum</name>
    <name type="common">Abyssinian banana</name>
    <name type="synonym">Musa ensete</name>
    <dbReference type="NCBI Taxonomy" id="4639"/>
    <lineage>
        <taxon>Eukaryota</taxon>
        <taxon>Viridiplantae</taxon>
        <taxon>Streptophyta</taxon>
        <taxon>Embryophyta</taxon>
        <taxon>Tracheophyta</taxon>
        <taxon>Spermatophyta</taxon>
        <taxon>Magnoliopsida</taxon>
        <taxon>Liliopsida</taxon>
        <taxon>Zingiberales</taxon>
        <taxon>Musaceae</taxon>
        <taxon>Ensete</taxon>
    </lineage>
</organism>
<dbReference type="Gene3D" id="4.10.280.10">
    <property type="entry name" value="Helix-loop-helix DNA-binding domain"/>
    <property type="match status" value="1"/>
</dbReference>
<dbReference type="InterPro" id="IPR045239">
    <property type="entry name" value="bHLH95_bHLH"/>
</dbReference>
<dbReference type="GO" id="GO:0000981">
    <property type="term" value="F:DNA-binding transcription factor activity, RNA polymerase II-specific"/>
    <property type="evidence" value="ECO:0007669"/>
    <property type="project" value="TreeGrafter"/>
</dbReference>
<dbReference type="InterPro" id="IPR045843">
    <property type="entry name" value="IND-like"/>
</dbReference>
<dbReference type="Proteomes" id="UP000287651">
    <property type="component" value="Unassembled WGS sequence"/>
</dbReference>
<accession>A0A426X3G7</accession>
<protein>
    <recommendedName>
        <fullName evidence="6">BHLH domain-containing protein</fullName>
    </recommendedName>
</protein>
<evidence type="ECO:0000259" key="6">
    <source>
        <dbReference type="PROSITE" id="PS50888"/>
    </source>
</evidence>
<dbReference type="GO" id="GO:0000978">
    <property type="term" value="F:RNA polymerase II cis-regulatory region sequence-specific DNA binding"/>
    <property type="evidence" value="ECO:0007669"/>
    <property type="project" value="TreeGrafter"/>
</dbReference>
<dbReference type="InterPro" id="IPR036638">
    <property type="entry name" value="HLH_DNA-bd_sf"/>
</dbReference>
<dbReference type="GO" id="GO:0005634">
    <property type="term" value="C:nucleus"/>
    <property type="evidence" value="ECO:0007669"/>
    <property type="project" value="UniProtKB-SubCell"/>
</dbReference>
<evidence type="ECO:0000256" key="2">
    <source>
        <dbReference type="ARBA" id="ARBA00005510"/>
    </source>
</evidence>
<comment type="similarity">
    <text evidence="2">Belongs to the bHLH protein family.</text>
</comment>
<proteinExistence type="inferred from homology"/>
<dbReference type="SUPFAM" id="SSF47459">
    <property type="entry name" value="HLH, helix-loop-helix DNA-binding domain"/>
    <property type="match status" value="1"/>
</dbReference>
<dbReference type="GO" id="GO:0046983">
    <property type="term" value="F:protein dimerization activity"/>
    <property type="evidence" value="ECO:0007669"/>
    <property type="project" value="InterPro"/>
</dbReference>
<reference evidence="7 8" key="1">
    <citation type="journal article" date="2014" name="Agronomy (Basel)">
        <title>A Draft Genome Sequence for Ensete ventricosum, the Drought-Tolerant Tree Against Hunger.</title>
        <authorList>
            <person name="Harrison J."/>
            <person name="Moore K.A."/>
            <person name="Paszkiewicz K."/>
            <person name="Jones T."/>
            <person name="Grant M."/>
            <person name="Ambacheew D."/>
            <person name="Muzemil S."/>
            <person name="Studholme D.J."/>
        </authorList>
    </citation>
    <scope>NUCLEOTIDE SEQUENCE [LARGE SCALE GENOMIC DNA]</scope>
</reference>
<keyword evidence="4" id="KW-0804">Transcription</keyword>
<gene>
    <name evidence="7" type="ORF">B296_00046977</name>
</gene>
<dbReference type="PANTHER" id="PTHR16223:SF380">
    <property type="entry name" value="HELIX-LOOP-HELIX DNA-BINDING DOMAIN CONTAINING PROTEIN, EXPRESSED"/>
    <property type="match status" value="1"/>
</dbReference>
<comment type="caution">
    <text evidence="7">The sequence shown here is derived from an EMBL/GenBank/DDBJ whole genome shotgun (WGS) entry which is preliminary data.</text>
</comment>
<evidence type="ECO:0000256" key="1">
    <source>
        <dbReference type="ARBA" id="ARBA00004123"/>
    </source>
</evidence>
<feature type="domain" description="BHLH" evidence="6">
    <location>
        <begin position="208"/>
        <end position="257"/>
    </location>
</feature>
<evidence type="ECO:0000256" key="5">
    <source>
        <dbReference type="ARBA" id="ARBA00023242"/>
    </source>
</evidence>
<dbReference type="AlphaFoldDB" id="A0A426X3G7"/>
<name>A0A426X3G7_ENSVE</name>
<dbReference type="PROSITE" id="PS50888">
    <property type="entry name" value="BHLH"/>
    <property type="match status" value="1"/>
</dbReference>
<evidence type="ECO:0000313" key="7">
    <source>
        <dbReference type="EMBL" id="RRT33980.1"/>
    </source>
</evidence>
<dbReference type="EMBL" id="AMZH03027815">
    <property type="protein sequence ID" value="RRT33980.1"/>
    <property type="molecule type" value="Genomic_DNA"/>
</dbReference>
<evidence type="ECO:0000256" key="3">
    <source>
        <dbReference type="ARBA" id="ARBA00023015"/>
    </source>
</evidence>
<keyword evidence="5" id="KW-0539">Nucleus</keyword>